<feature type="compositionally biased region" description="Low complexity" evidence="11">
    <location>
        <begin position="827"/>
        <end position="860"/>
    </location>
</feature>
<reference evidence="13" key="1">
    <citation type="submission" date="2019-10" db="EMBL/GenBank/DDBJ databases">
        <title>Conservation and host-specific expression of non-tandemly repeated heterogenous ribosome RNA gene in arbuscular mycorrhizal fungi.</title>
        <authorList>
            <person name="Maeda T."/>
            <person name="Kobayashi Y."/>
            <person name="Nakagawa T."/>
            <person name="Ezawa T."/>
            <person name="Yamaguchi K."/>
            <person name="Bino T."/>
            <person name="Nishimoto Y."/>
            <person name="Shigenobu S."/>
            <person name="Kawaguchi M."/>
        </authorList>
    </citation>
    <scope>NUCLEOTIDE SEQUENCE</scope>
    <source>
        <strain evidence="13">HR1</strain>
    </source>
</reference>
<evidence type="ECO:0000259" key="12">
    <source>
        <dbReference type="PROSITE" id="PS50011"/>
    </source>
</evidence>
<proteinExistence type="inferred from homology"/>
<dbReference type="GO" id="GO:0005634">
    <property type="term" value="C:nucleus"/>
    <property type="evidence" value="ECO:0007669"/>
    <property type="project" value="TreeGrafter"/>
</dbReference>
<dbReference type="Gene3D" id="3.30.200.20">
    <property type="entry name" value="Phosphorylase Kinase, domain 1"/>
    <property type="match status" value="1"/>
</dbReference>
<feature type="compositionally biased region" description="Polar residues" evidence="11">
    <location>
        <begin position="767"/>
        <end position="808"/>
    </location>
</feature>
<organism evidence="13 14">
    <name type="scientific">Rhizophagus clarus</name>
    <dbReference type="NCBI Taxonomy" id="94130"/>
    <lineage>
        <taxon>Eukaryota</taxon>
        <taxon>Fungi</taxon>
        <taxon>Fungi incertae sedis</taxon>
        <taxon>Mucoromycota</taxon>
        <taxon>Glomeromycotina</taxon>
        <taxon>Glomeromycetes</taxon>
        <taxon>Glomerales</taxon>
        <taxon>Glomeraceae</taxon>
        <taxon>Rhizophagus</taxon>
    </lineage>
</organism>
<evidence type="ECO:0000256" key="9">
    <source>
        <dbReference type="ARBA" id="ARBA00022840"/>
    </source>
</evidence>
<evidence type="ECO:0000313" key="14">
    <source>
        <dbReference type="Proteomes" id="UP000615446"/>
    </source>
</evidence>
<feature type="compositionally biased region" description="Polar residues" evidence="11">
    <location>
        <begin position="1270"/>
        <end position="1296"/>
    </location>
</feature>
<evidence type="ECO:0000256" key="2">
    <source>
        <dbReference type="ARBA" id="ARBA00008867"/>
    </source>
</evidence>
<comment type="subcellular location">
    <subcellularLocation>
        <location evidence="1">Cytoplasm</location>
    </subcellularLocation>
</comment>
<feature type="region of interest" description="Disordered" evidence="11">
    <location>
        <begin position="824"/>
        <end position="863"/>
    </location>
</feature>
<dbReference type="GO" id="GO:0004713">
    <property type="term" value="F:protein tyrosine kinase activity"/>
    <property type="evidence" value="ECO:0007669"/>
    <property type="project" value="TreeGrafter"/>
</dbReference>
<evidence type="ECO:0000256" key="8">
    <source>
        <dbReference type="ARBA" id="ARBA00022777"/>
    </source>
</evidence>
<keyword evidence="4" id="KW-0723">Serine/threonine-protein kinase</keyword>
<feature type="region of interest" description="Disordered" evidence="11">
    <location>
        <begin position="153"/>
        <end position="262"/>
    </location>
</feature>
<dbReference type="PANTHER" id="PTHR24058:SF17">
    <property type="entry name" value="HOMEODOMAIN INTERACTING PROTEIN KINASE, ISOFORM D"/>
    <property type="match status" value="1"/>
</dbReference>
<keyword evidence="9 10" id="KW-0067">ATP-binding</keyword>
<dbReference type="PROSITE" id="PS00107">
    <property type="entry name" value="PROTEIN_KINASE_ATP"/>
    <property type="match status" value="1"/>
</dbReference>
<keyword evidence="8 13" id="KW-0418">Kinase</keyword>
<feature type="compositionally biased region" description="Polar residues" evidence="11">
    <location>
        <begin position="1234"/>
        <end position="1255"/>
    </location>
</feature>
<evidence type="ECO:0000256" key="5">
    <source>
        <dbReference type="ARBA" id="ARBA00022553"/>
    </source>
</evidence>
<dbReference type="SUPFAM" id="SSF56112">
    <property type="entry name" value="Protein kinase-like (PK-like)"/>
    <property type="match status" value="1"/>
</dbReference>
<dbReference type="GO" id="GO:0004674">
    <property type="term" value="F:protein serine/threonine kinase activity"/>
    <property type="evidence" value="ECO:0007669"/>
    <property type="project" value="UniProtKB-KW"/>
</dbReference>
<feature type="compositionally biased region" description="Polar residues" evidence="11">
    <location>
        <begin position="1123"/>
        <end position="1169"/>
    </location>
</feature>
<feature type="compositionally biased region" description="Basic and acidic residues" evidence="11">
    <location>
        <begin position="328"/>
        <end position="342"/>
    </location>
</feature>
<feature type="region of interest" description="Disordered" evidence="11">
    <location>
        <begin position="886"/>
        <end position="905"/>
    </location>
</feature>
<feature type="region of interest" description="Disordered" evidence="11">
    <location>
        <begin position="934"/>
        <end position="1000"/>
    </location>
</feature>
<feature type="binding site" evidence="10">
    <location>
        <position position="444"/>
    </location>
    <ligand>
        <name>ATP</name>
        <dbReference type="ChEBI" id="CHEBI:30616"/>
    </ligand>
</feature>
<evidence type="ECO:0000256" key="6">
    <source>
        <dbReference type="ARBA" id="ARBA00022679"/>
    </source>
</evidence>
<accession>A0A8H3KXN3</accession>
<dbReference type="CDD" id="cd14212">
    <property type="entry name" value="PKc_YAK1"/>
    <property type="match status" value="1"/>
</dbReference>
<protein>
    <submittedName>
        <fullName evidence="13">Protein kinase Yak1</fullName>
    </submittedName>
</protein>
<dbReference type="FunFam" id="3.30.200.20:FF:000087">
    <property type="entry name" value="Dual specificity tyrosine-phosphorylation-regulated kinase 1A"/>
    <property type="match status" value="1"/>
</dbReference>
<keyword evidence="7 10" id="KW-0547">Nucleotide-binding</keyword>
<dbReference type="Pfam" id="PF00069">
    <property type="entry name" value="Pkinase"/>
    <property type="match status" value="1"/>
</dbReference>
<dbReference type="Proteomes" id="UP000615446">
    <property type="component" value="Unassembled WGS sequence"/>
</dbReference>
<feature type="compositionally biased region" description="Polar residues" evidence="11">
    <location>
        <begin position="223"/>
        <end position="233"/>
    </location>
</feature>
<dbReference type="GO" id="GO:0005524">
    <property type="term" value="F:ATP binding"/>
    <property type="evidence" value="ECO:0007669"/>
    <property type="project" value="UniProtKB-UniRule"/>
</dbReference>
<gene>
    <name evidence="13" type="ORF">RCL2_000325600</name>
</gene>
<name>A0A8H3KXN3_9GLOM</name>
<keyword evidence="5" id="KW-0597">Phosphoprotein</keyword>
<dbReference type="InterPro" id="IPR000719">
    <property type="entry name" value="Prot_kinase_dom"/>
</dbReference>
<dbReference type="SMART" id="SM00220">
    <property type="entry name" value="S_TKc"/>
    <property type="match status" value="1"/>
</dbReference>
<dbReference type="FunFam" id="1.10.510.10:FF:000380">
    <property type="entry name" value="Serine/threonine-protein kinase ppk15"/>
    <property type="match status" value="1"/>
</dbReference>
<evidence type="ECO:0000256" key="3">
    <source>
        <dbReference type="ARBA" id="ARBA00022490"/>
    </source>
</evidence>
<keyword evidence="3" id="KW-0963">Cytoplasm</keyword>
<comment type="caution">
    <text evidence="13">The sequence shown here is derived from an EMBL/GenBank/DDBJ whole genome shotgun (WGS) entry which is preliminary data.</text>
</comment>
<feature type="compositionally biased region" description="Low complexity" evidence="11">
    <location>
        <begin position="201"/>
        <end position="222"/>
    </location>
</feature>
<feature type="region of interest" description="Disordered" evidence="11">
    <location>
        <begin position="294"/>
        <end position="342"/>
    </location>
</feature>
<dbReference type="OrthoDB" id="9332038at2759"/>
<feature type="compositionally biased region" description="Polar residues" evidence="11">
    <location>
        <begin position="175"/>
        <end position="193"/>
    </location>
</feature>
<feature type="compositionally biased region" description="Polar residues" evidence="11">
    <location>
        <begin position="153"/>
        <end position="162"/>
    </location>
</feature>
<feature type="compositionally biased region" description="Polar residues" evidence="11">
    <location>
        <begin position="943"/>
        <end position="953"/>
    </location>
</feature>
<dbReference type="PROSITE" id="PS00108">
    <property type="entry name" value="PROTEIN_KINASE_ST"/>
    <property type="match status" value="1"/>
</dbReference>
<evidence type="ECO:0000256" key="7">
    <source>
        <dbReference type="ARBA" id="ARBA00022741"/>
    </source>
</evidence>
<feature type="region of interest" description="Disordered" evidence="11">
    <location>
        <begin position="764"/>
        <end position="808"/>
    </location>
</feature>
<feature type="region of interest" description="Disordered" evidence="11">
    <location>
        <begin position="1060"/>
        <end position="1106"/>
    </location>
</feature>
<evidence type="ECO:0000256" key="1">
    <source>
        <dbReference type="ARBA" id="ARBA00004496"/>
    </source>
</evidence>
<feature type="compositionally biased region" description="Low complexity" evidence="11">
    <location>
        <begin position="1062"/>
        <end position="1086"/>
    </location>
</feature>
<evidence type="ECO:0000313" key="13">
    <source>
        <dbReference type="EMBL" id="GES75853.1"/>
    </source>
</evidence>
<evidence type="ECO:0000256" key="4">
    <source>
        <dbReference type="ARBA" id="ARBA00022527"/>
    </source>
</evidence>
<sequence length="1325" mass="148846">MHKLDTELVWAIQTSSTFKKVLSAFFFICLTLSRLHCLVFSKLERSLHPVSENAPNDLLTIRLNLSLLYLRYLEKMDGASHSRRRSDHNISYNQSSQHRFNNSERIDFVGITISDDYSQKQLNTLPIMNNGSSPSQHKQSLPINVQRQNSYPPVQNSIQQQEPPEGHSRRRLDNYVSNSPSGHYTILPSQHQNVQHHHQRSLSGHQPQQQSSQNQSYSQISSFHQTHQSTHINSRQHQRPSHSQQQSSGQQPPPPLPNKLAPSIQTGFQLTYSPSSQPPSPNAFPALPAFSVAASQNKSSSQQLNQSRTDFGSSKSEYRPSAFRRVRSKSDLRPQPARRVDTTKGVVSPLKALTVHLTSTYQNINPHFRYDLAYNPRRVLTKPSKGVKNDGFDNEDCDYILYVNDILGSEEGQKYLILDILGQGTFGQVVKCQNLKTKEIVAVKVVKNKPAYFNQSMMEVTILELLNQTWDNQDQHHILRLLDTFIHRRHLCLVFELLSVNLYELIKQNQFRGLSTNLVRVFTAQLLDSLTVLNEARIIHCDLKPENVLLKNLESPTIKVIDFGSACHERQTVYTYIQSRFYRSPEVLLGLPYSSSIDMWSLGCIAVELFLGLPLFPGSSEYNQVSRIVEMLGIPPVYMIANGKTAHEYFDRYTNEHGQKRYRLKSMEQYMKEHNTVEQPSKRYFSAVTLPEIIKSYPIMRKGLTQKEIDKEMQNRLAFIDFVQGLLNLNPLERWSPQQAKLHPFITGEKFTGKFTPPMQIKAPNKIGSSTAQPISSNSSVPQNPNLMQMPSPTKYKTSNNSPKIQQKNPVFAHDMPTVTISHAAASSSQISSSRQPSQQQQQQTSTKMSSLVPKSSISSLRPRASTIGNIQVPPQIQRAAALVTPGSVGASPVEHPKKDPRRLPQHYPHLQLLQEQDQQHEISQFSVVVDSDVRRTSDSTTGPNNHTLSGGWQEQEGRNQKDERSPKDERNQIMSNDLGGIDSANDNNSTANINNEKRVHKTSEVTMPGTMPNGAIAGLGITSGGLDDSILGSSGPPLHLTQQYHQKSLQHLQQVQIEQTKNSAQNSSNNKSWKTSSPSSSSKPSVLPQHHHYQQSGLRHPSPLPAVSVNVVSPIMTHAQPRPSNFRSSPSYNNNQSPLSFRNSPSHFITPSTSPYMMQKQSSQNQHQLPLPATHPQSKQPSSIVSSGNYHHNLAPPTHYDQFNLHSQQSHRHYPNNRISPSTSPSYPPNNSLQSGYGISSSPTSHQLPSYFQKSHNFGHNHHNSSSSQMGSTSLPQGASPNPTSPTVPGNTAMTSDAHHHHNNNHDPKYNNQREINALPYQMA</sequence>
<dbReference type="PROSITE" id="PS50011">
    <property type="entry name" value="PROTEIN_KINASE_DOM"/>
    <property type="match status" value="1"/>
</dbReference>
<dbReference type="InterPro" id="IPR011009">
    <property type="entry name" value="Kinase-like_dom_sf"/>
</dbReference>
<dbReference type="InterPro" id="IPR050494">
    <property type="entry name" value="Ser_Thr_dual-spec_kinase"/>
</dbReference>
<dbReference type="InterPro" id="IPR017441">
    <property type="entry name" value="Protein_kinase_ATP_BS"/>
</dbReference>
<evidence type="ECO:0000256" key="11">
    <source>
        <dbReference type="SAM" id="MobiDB-lite"/>
    </source>
</evidence>
<feature type="compositionally biased region" description="Low complexity" evidence="11">
    <location>
        <begin position="982"/>
        <end position="995"/>
    </location>
</feature>
<feature type="compositionally biased region" description="Polar residues" evidence="11">
    <location>
        <begin position="1176"/>
        <end position="1191"/>
    </location>
</feature>
<feature type="compositionally biased region" description="Low complexity" evidence="11">
    <location>
        <begin position="241"/>
        <end position="250"/>
    </location>
</feature>
<feature type="region of interest" description="Disordered" evidence="11">
    <location>
        <begin position="1119"/>
        <end position="1314"/>
    </location>
</feature>
<feature type="compositionally biased region" description="Basic and acidic residues" evidence="11">
    <location>
        <begin position="164"/>
        <end position="173"/>
    </location>
</feature>
<feature type="compositionally biased region" description="Basic and acidic residues" evidence="11">
    <location>
        <begin position="956"/>
        <end position="972"/>
    </location>
</feature>
<dbReference type="Gene3D" id="1.10.510.10">
    <property type="entry name" value="Transferase(Phosphotransferase) domain 1"/>
    <property type="match status" value="1"/>
</dbReference>
<dbReference type="PANTHER" id="PTHR24058">
    <property type="entry name" value="DUAL SPECIFICITY PROTEIN KINASE"/>
    <property type="match status" value="1"/>
</dbReference>
<dbReference type="EMBL" id="BLAL01000018">
    <property type="protein sequence ID" value="GES75853.1"/>
    <property type="molecule type" value="Genomic_DNA"/>
</dbReference>
<feature type="domain" description="Protein kinase" evidence="12">
    <location>
        <begin position="415"/>
        <end position="746"/>
    </location>
</feature>
<evidence type="ECO:0000256" key="10">
    <source>
        <dbReference type="PROSITE-ProRule" id="PRU10141"/>
    </source>
</evidence>
<dbReference type="InterPro" id="IPR008271">
    <property type="entry name" value="Ser/Thr_kinase_AS"/>
</dbReference>
<feature type="compositionally biased region" description="Low complexity" evidence="11">
    <location>
        <begin position="1221"/>
        <end position="1233"/>
    </location>
</feature>
<comment type="similarity">
    <text evidence="2">Belongs to the protein kinase superfamily. CMGC Ser/Thr protein kinase family. MNB/DYRK subfamily.</text>
</comment>
<keyword evidence="6" id="KW-0808">Transferase</keyword>
<dbReference type="GO" id="GO:0005737">
    <property type="term" value="C:cytoplasm"/>
    <property type="evidence" value="ECO:0007669"/>
    <property type="project" value="UniProtKB-SubCell"/>
</dbReference>
<feature type="compositionally biased region" description="Low complexity" evidence="11">
    <location>
        <begin position="295"/>
        <end position="307"/>
    </location>
</feature>